<name>A0A1E4S3T0_CYBJN</name>
<feature type="region of interest" description="Disordered" evidence="1">
    <location>
        <begin position="1"/>
        <end position="104"/>
    </location>
</feature>
<sequence>MKSPEQRAQEPIGKAPAISDFKCRNRKHNNNNNNNNNTPRIKATQPHTSTPCTLPVHPPTTTIYGKQNKPHLSKPDPLSTPPPASCCWSNQLGISQDASTAARE</sequence>
<proteinExistence type="predicted"/>
<protein>
    <submittedName>
        <fullName evidence="2">Uncharacterized protein</fullName>
    </submittedName>
</protein>
<evidence type="ECO:0000256" key="1">
    <source>
        <dbReference type="SAM" id="MobiDB-lite"/>
    </source>
</evidence>
<organism evidence="2 3">
    <name type="scientific">Cyberlindnera jadinii (strain ATCC 18201 / CBS 1600 / BCRC 20928 / JCM 3617 / NBRC 0987 / NRRL Y-1542)</name>
    <name type="common">Torula yeast</name>
    <name type="synonym">Candida utilis</name>
    <dbReference type="NCBI Taxonomy" id="983966"/>
    <lineage>
        <taxon>Eukaryota</taxon>
        <taxon>Fungi</taxon>
        <taxon>Dikarya</taxon>
        <taxon>Ascomycota</taxon>
        <taxon>Saccharomycotina</taxon>
        <taxon>Saccharomycetes</taxon>
        <taxon>Phaffomycetales</taxon>
        <taxon>Phaffomycetaceae</taxon>
        <taxon>Cyberlindnera</taxon>
    </lineage>
</organism>
<dbReference type="AlphaFoldDB" id="A0A1E4S3T0"/>
<dbReference type="EMBL" id="KV453928">
    <property type="protein sequence ID" value="ODV74177.1"/>
    <property type="molecule type" value="Genomic_DNA"/>
</dbReference>
<dbReference type="GeneID" id="30992269"/>
<evidence type="ECO:0000313" key="2">
    <source>
        <dbReference type="EMBL" id="ODV74177.1"/>
    </source>
</evidence>
<feature type="compositionally biased region" description="Polar residues" evidence="1">
    <location>
        <begin position="87"/>
        <end position="104"/>
    </location>
</feature>
<dbReference type="Proteomes" id="UP000094389">
    <property type="component" value="Unassembled WGS sequence"/>
</dbReference>
<gene>
    <name evidence="2" type="ORF">CYBJADRAFT_70185</name>
</gene>
<reference evidence="2 3" key="1">
    <citation type="journal article" date="2016" name="Proc. Natl. Acad. Sci. U.S.A.">
        <title>Comparative genomics of biotechnologically important yeasts.</title>
        <authorList>
            <person name="Riley R."/>
            <person name="Haridas S."/>
            <person name="Wolfe K.H."/>
            <person name="Lopes M.R."/>
            <person name="Hittinger C.T."/>
            <person name="Goeker M."/>
            <person name="Salamov A.A."/>
            <person name="Wisecaver J.H."/>
            <person name="Long T.M."/>
            <person name="Calvey C.H."/>
            <person name="Aerts A.L."/>
            <person name="Barry K.W."/>
            <person name="Choi C."/>
            <person name="Clum A."/>
            <person name="Coughlan A.Y."/>
            <person name="Deshpande S."/>
            <person name="Douglass A.P."/>
            <person name="Hanson S.J."/>
            <person name="Klenk H.-P."/>
            <person name="LaButti K.M."/>
            <person name="Lapidus A."/>
            <person name="Lindquist E.A."/>
            <person name="Lipzen A.M."/>
            <person name="Meier-Kolthoff J.P."/>
            <person name="Ohm R.A."/>
            <person name="Otillar R.P."/>
            <person name="Pangilinan J.L."/>
            <person name="Peng Y."/>
            <person name="Rokas A."/>
            <person name="Rosa C.A."/>
            <person name="Scheuner C."/>
            <person name="Sibirny A.A."/>
            <person name="Slot J.C."/>
            <person name="Stielow J.B."/>
            <person name="Sun H."/>
            <person name="Kurtzman C.P."/>
            <person name="Blackwell M."/>
            <person name="Grigoriev I.V."/>
            <person name="Jeffries T.W."/>
        </authorList>
    </citation>
    <scope>NUCLEOTIDE SEQUENCE [LARGE SCALE GENOMIC DNA]</scope>
    <source>
        <strain evidence="3">ATCC 18201 / CBS 1600 / BCRC 20928 / JCM 3617 / NBRC 0987 / NRRL Y-1542</strain>
    </source>
</reference>
<keyword evidence="3" id="KW-1185">Reference proteome</keyword>
<dbReference type="RefSeq" id="XP_020071216.1">
    <property type="nucleotide sequence ID" value="XM_020217873.1"/>
</dbReference>
<accession>A0A1E4S3T0</accession>
<evidence type="ECO:0000313" key="3">
    <source>
        <dbReference type="Proteomes" id="UP000094389"/>
    </source>
</evidence>